<proteinExistence type="predicted"/>
<protein>
    <submittedName>
        <fullName evidence="2">Uncharacterized protein</fullName>
    </submittedName>
</protein>
<name>A0A8T0J5F9_CERPU</name>
<accession>A0A8T0J5F9</accession>
<keyword evidence="1" id="KW-0472">Membrane</keyword>
<dbReference type="AlphaFoldDB" id="A0A8T0J5F9"/>
<organism evidence="2 3">
    <name type="scientific">Ceratodon purpureus</name>
    <name type="common">Fire moss</name>
    <name type="synonym">Dicranum purpureum</name>
    <dbReference type="NCBI Taxonomy" id="3225"/>
    <lineage>
        <taxon>Eukaryota</taxon>
        <taxon>Viridiplantae</taxon>
        <taxon>Streptophyta</taxon>
        <taxon>Embryophyta</taxon>
        <taxon>Bryophyta</taxon>
        <taxon>Bryophytina</taxon>
        <taxon>Bryopsida</taxon>
        <taxon>Dicranidae</taxon>
        <taxon>Pseudoditrichales</taxon>
        <taxon>Ditrichaceae</taxon>
        <taxon>Ceratodon</taxon>
    </lineage>
</organism>
<keyword evidence="3" id="KW-1185">Reference proteome</keyword>
<dbReference type="EMBL" id="CM026421">
    <property type="protein sequence ID" value="KAG0590462.1"/>
    <property type="molecule type" value="Genomic_DNA"/>
</dbReference>
<reference evidence="2" key="1">
    <citation type="submission" date="2020-06" db="EMBL/GenBank/DDBJ databases">
        <title>WGS assembly of Ceratodon purpureus strain R40.</title>
        <authorList>
            <person name="Carey S.B."/>
            <person name="Jenkins J."/>
            <person name="Shu S."/>
            <person name="Lovell J.T."/>
            <person name="Sreedasyam A."/>
            <person name="Maumus F."/>
            <person name="Tiley G.P."/>
            <person name="Fernandez-Pozo N."/>
            <person name="Barry K."/>
            <person name="Chen C."/>
            <person name="Wang M."/>
            <person name="Lipzen A."/>
            <person name="Daum C."/>
            <person name="Saski C.A."/>
            <person name="Payton A.C."/>
            <person name="Mcbreen J.C."/>
            <person name="Conrad R.E."/>
            <person name="Kollar L.M."/>
            <person name="Olsson S."/>
            <person name="Huttunen S."/>
            <person name="Landis J.B."/>
            <person name="Wickett N.J."/>
            <person name="Johnson M.G."/>
            <person name="Rensing S.A."/>
            <person name="Grimwood J."/>
            <person name="Schmutz J."/>
            <person name="Mcdaniel S.F."/>
        </authorList>
    </citation>
    <scope>NUCLEOTIDE SEQUENCE</scope>
    <source>
        <strain evidence="2">R40</strain>
    </source>
</reference>
<gene>
    <name evidence="2" type="ORF">KC19_1G101300</name>
</gene>
<evidence type="ECO:0000313" key="3">
    <source>
        <dbReference type="Proteomes" id="UP000822688"/>
    </source>
</evidence>
<evidence type="ECO:0000256" key="1">
    <source>
        <dbReference type="SAM" id="Phobius"/>
    </source>
</evidence>
<comment type="caution">
    <text evidence="2">The sequence shown here is derived from an EMBL/GenBank/DDBJ whole genome shotgun (WGS) entry which is preliminary data.</text>
</comment>
<dbReference type="Proteomes" id="UP000822688">
    <property type="component" value="Chromosome 1"/>
</dbReference>
<keyword evidence="1" id="KW-0812">Transmembrane</keyword>
<feature type="transmembrane region" description="Helical" evidence="1">
    <location>
        <begin position="53"/>
        <end position="84"/>
    </location>
</feature>
<keyword evidence="1" id="KW-1133">Transmembrane helix</keyword>
<evidence type="ECO:0000313" key="2">
    <source>
        <dbReference type="EMBL" id="KAG0590462.1"/>
    </source>
</evidence>
<feature type="transmembrane region" description="Helical" evidence="1">
    <location>
        <begin position="7"/>
        <end position="33"/>
    </location>
</feature>
<sequence>MCMPFHLIFFLLNWVFVPRVGLFGCVGWSSWYSDAPGLKFFFWYVWKRRGEGLWGYVVSGFVAAALDKAVVSVFAIVVAFVVAVSSFVSSP</sequence>